<dbReference type="PANTHER" id="PTHR47959:SF16">
    <property type="entry name" value="CRISPR-ASSOCIATED NUCLEASE_HELICASE CAS3-RELATED"/>
    <property type="match status" value="1"/>
</dbReference>
<dbReference type="GO" id="GO:0005829">
    <property type="term" value="C:cytosol"/>
    <property type="evidence" value="ECO:0007669"/>
    <property type="project" value="TreeGrafter"/>
</dbReference>
<dbReference type="InterPro" id="IPR011545">
    <property type="entry name" value="DEAD/DEAH_box_helicase_dom"/>
</dbReference>
<dbReference type="InterPro" id="IPR001650">
    <property type="entry name" value="Helicase_C-like"/>
</dbReference>
<sequence length="669" mass="78604">MKEIYGYPENLVAFALLFSELHDVGKLLPEWDLNQNKRPRHAIEGAEWFLREDIDVGFLNRDFLAYAIITHHSSLYIPDEVRRAVEFAEKEEPRHFIVYSKCKALASMVGPNNIANLLRKLEVSTRFDLADAIGIVKLADIISAKNLPIDNILMQYHWPENLENRLISEISRRAYEKRGIFDQFKFDRQMSIASSGEKHLLVAAPTGWGKTALALARMAKFKPVKVFYVLPTITAIKDFYETFTKILDETYIGEYFYFADVDLLGRYEFEEESPIDIYRYFIPKITLTTIDQLLLTILQIGRYHIRRFNLKNSLLVLDEFHLLTPQMLAGLRFFLKNLSKHYNISCLFMSATPSPVYIDLLKNILHSLKTIILDDEYRRLRRHKIEYCDDMKIEDLIIERRDLLRKERTLILTNTVGKAQKIYRDLKKDLGGSKNIVLIHGDFAYKDRVKKEDQIDEADILVSTQVAEVSLDVSFNLLITELSPIPSLVQRFGRVNRYGSAPDKINVFICKPERYEPYGEIQIKLVNKNLPILLEDLEQKGEEAYLNEEFWRYEQIYREEVERMDHIISDRIDVMLNFFSFLAREEEILQMLGREETWLAIPRNYLEVVRNLYERLAGAKYEERRKIYTQIKKYLVPASRSDIKKAERSEELKLPVIMNYDEDIGIIRD</sequence>
<dbReference type="InterPro" id="IPR054712">
    <property type="entry name" value="Cas3-like_dom"/>
</dbReference>
<proteinExistence type="inferred from homology"/>
<dbReference type="Gene3D" id="3.40.50.300">
    <property type="entry name" value="P-loop containing nucleotide triphosphate hydrolases"/>
    <property type="match status" value="2"/>
</dbReference>
<gene>
    <name evidence="10" type="primary">cas3</name>
    <name evidence="10" type="ORF">ENQ77_05215</name>
</gene>
<keyword evidence="2" id="KW-0378">Hydrolase</keyword>
<dbReference type="InterPro" id="IPR014001">
    <property type="entry name" value="Helicase_ATP-bd"/>
</dbReference>
<keyword evidence="4" id="KW-0067">ATP-binding</keyword>
<accession>A0A7C2K1M9</accession>
<dbReference type="GO" id="GO:0051607">
    <property type="term" value="P:defense response to virus"/>
    <property type="evidence" value="ECO:0007669"/>
    <property type="project" value="UniProtKB-KW"/>
</dbReference>
<keyword evidence="1" id="KW-0547">Nucleotide-binding</keyword>
<name>A0A7C2K1M9_UNCW3</name>
<dbReference type="EMBL" id="DSOL01000148">
    <property type="protein sequence ID" value="HEN28046.1"/>
    <property type="molecule type" value="Genomic_DNA"/>
</dbReference>
<dbReference type="AlphaFoldDB" id="A0A7C2K1M9"/>
<evidence type="ECO:0000313" key="10">
    <source>
        <dbReference type="EMBL" id="HEN28046.1"/>
    </source>
</evidence>
<dbReference type="GO" id="GO:0005524">
    <property type="term" value="F:ATP binding"/>
    <property type="evidence" value="ECO:0007669"/>
    <property type="project" value="UniProtKB-KW"/>
</dbReference>
<comment type="caution">
    <text evidence="10">The sequence shown here is derived from an EMBL/GenBank/DDBJ whole genome shotgun (WGS) entry which is preliminary data.</text>
</comment>
<comment type="similarity">
    <text evidence="6">Belongs to the DEAD box helicase family.</text>
</comment>
<dbReference type="InterPro" id="IPR006483">
    <property type="entry name" value="CRISPR-assoc_Cas3_HD"/>
</dbReference>
<dbReference type="SUPFAM" id="SSF52540">
    <property type="entry name" value="P-loop containing nucleoside triphosphate hydrolases"/>
    <property type="match status" value="1"/>
</dbReference>
<dbReference type="PANTHER" id="PTHR47959">
    <property type="entry name" value="ATP-DEPENDENT RNA HELICASE RHLE-RELATED"/>
    <property type="match status" value="1"/>
</dbReference>
<evidence type="ECO:0000256" key="4">
    <source>
        <dbReference type="ARBA" id="ARBA00022840"/>
    </source>
</evidence>
<evidence type="ECO:0000256" key="2">
    <source>
        <dbReference type="ARBA" id="ARBA00022801"/>
    </source>
</evidence>
<feature type="domain" description="Helicase ATP-binding" evidence="7">
    <location>
        <begin position="191"/>
        <end position="371"/>
    </location>
</feature>
<reference evidence="10" key="1">
    <citation type="journal article" date="2020" name="mSystems">
        <title>Genome- and Community-Level Interaction Insights into Carbon Utilization and Element Cycling Functions of Hydrothermarchaeota in Hydrothermal Sediment.</title>
        <authorList>
            <person name="Zhou Z."/>
            <person name="Liu Y."/>
            <person name="Xu W."/>
            <person name="Pan J."/>
            <person name="Luo Z.H."/>
            <person name="Li M."/>
        </authorList>
    </citation>
    <scope>NUCLEOTIDE SEQUENCE [LARGE SCALE GENOMIC DNA]</scope>
    <source>
        <strain evidence="10">SpSt-34</strain>
    </source>
</reference>
<evidence type="ECO:0000259" key="7">
    <source>
        <dbReference type="PROSITE" id="PS51192"/>
    </source>
</evidence>
<evidence type="ECO:0000256" key="5">
    <source>
        <dbReference type="ARBA" id="ARBA00023118"/>
    </source>
</evidence>
<dbReference type="Pfam" id="PF00270">
    <property type="entry name" value="DEAD"/>
    <property type="match status" value="1"/>
</dbReference>
<organism evidence="10">
    <name type="scientific">candidate division WOR-3 bacterium</name>
    <dbReference type="NCBI Taxonomy" id="2052148"/>
    <lineage>
        <taxon>Bacteria</taxon>
        <taxon>Bacteria division WOR-3</taxon>
    </lineage>
</organism>
<protein>
    <submittedName>
        <fullName evidence="10">CRISPR-associated helicase Cas3</fullName>
    </submittedName>
</protein>
<dbReference type="GO" id="GO:0003676">
    <property type="term" value="F:nucleic acid binding"/>
    <property type="evidence" value="ECO:0007669"/>
    <property type="project" value="InterPro"/>
</dbReference>
<evidence type="ECO:0000256" key="3">
    <source>
        <dbReference type="ARBA" id="ARBA00022806"/>
    </source>
</evidence>
<dbReference type="InterPro" id="IPR027417">
    <property type="entry name" value="P-loop_NTPase"/>
</dbReference>
<evidence type="ECO:0000256" key="6">
    <source>
        <dbReference type="ARBA" id="ARBA00038437"/>
    </source>
</evidence>
<dbReference type="InterPro" id="IPR006474">
    <property type="entry name" value="Helicase_Cas3_CRISPR-ass_core"/>
</dbReference>
<dbReference type="PROSITE" id="PS51192">
    <property type="entry name" value="HELICASE_ATP_BIND_1"/>
    <property type="match status" value="1"/>
</dbReference>
<feature type="domain" description="HD Cas3-type" evidence="9">
    <location>
        <begin position="1"/>
        <end position="121"/>
    </location>
</feature>
<evidence type="ECO:0000259" key="8">
    <source>
        <dbReference type="PROSITE" id="PS51194"/>
    </source>
</evidence>
<evidence type="ECO:0000256" key="1">
    <source>
        <dbReference type="ARBA" id="ARBA00022741"/>
    </source>
</evidence>
<dbReference type="InterPro" id="IPR050079">
    <property type="entry name" value="DEAD_box_RNA_helicase"/>
</dbReference>
<dbReference type="GO" id="GO:0016787">
    <property type="term" value="F:hydrolase activity"/>
    <property type="evidence" value="ECO:0007669"/>
    <property type="project" value="UniProtKB-KW"/>
</dbReference>
<dbReference type="SMART" id="SM00490">
    <property type="entry name" value="HELICc"/>
    <property type="match status" value="1"/>
</dbReference>
<feature type="domain" description="Helicase C-terminal" evidence="8">
    <location>
        <begin position="392"/>
        <end position="545"/>
    </location>
</feature>
<dbReference type="GO" id="GO:0003724">
    <property type="term" value="F:RNA helicase activity"/>
    <property type="evidence" value="ECO:0007669"/>
    <property type="project" value="TreeGrafter"/>
</dbReference>
<dbReference type="Pfam" id="PF22590">
    <property type="entry name" value="Cas3-like_C_2"/>
    <property type="match status" value="1"/>
</dbReference>
<dbReference type="NCBIfam" id="TIGR01587">
    <property type="entry name" value="cas3_core"/>
    <property type="match status" value="1"/>
</dbReference>
<dbReference type="SMART" id="SM00487">
    <property type="entry name" value="DEXDc"/>
    <property type="match status" value="1"/>
</dbReference>
<dbReference type="PROSITE" id="PS51643">
    <property type="entry name" value="HD_CAS3"/>
    <property type="match status" value="1"/>
</dbReference>
<evidence type="ECO:0000259" key="9">
    <source>
        <dbReference type="PROSITE" id="PS51643"/>
    </source>
</evidence>
<keyword evidence="5" id="KW-0051">Antiviral defense</keyword>
<keyword evidence="3" id="KW-0347">Helicase</keyword>
<dbReference type="PROSITE" id="PS51194">
    <property type="entry name" value="HELICASE_CTER"/>
    <property type="match status" value="1"/>
</dbReference>